<dbReference type="Proteomes" id="UP001341135">
    <property type="component" value="Chromosome"/>
</dbReference>
<reference evidence="2 3" key="1">
    <citation type="submission" date="2023-09" db="EMBL/GenBank/DDBJ databases">
        <title>Pyrofollis japonicus gen. nov. sp. nov., a novel member of the family Pyrodictiaceae isolated from the Iheya North hydrothermal field.</title>
        <authorList>
            <person name="Miyazaki U."/>
            <person name="Sanari M."/>
            <person name="Tame A."/>
            <person name="Kitajima M."/>
            <person name="Okamoto A."/>
            <person name="Sawayama S."/>
            <person name="Miyazaki J."/>
            <person name="Takai K."/>
            <person name="Nakagawa S."/>
        </authorList>
    </citation>
    <scope>NUCLEOTIDE SEQUENCE [LARGE SCALE GENOMIC DNA]</scope>
    <source>
        <strain evidence="2 3">AV2</strain>
    </source>
</reference>
<gene>
    <name evidence="2" type="ORF">PABY_05870</name>
</gene>
<feature type="region of interest" description="Disordered" evidence="1">
    <location>
        <begin position="1"/>
        <end position="51"/>
    </location>
</feature>
<accession>A0ABN6ZRJ1</accession>
<keyword evidence="3" id="KW-1185">Reference proteome</keyword>
<sequence>MRPHVHLSKARLPSPTSHRASALCNPSAELGPPGRSKAGYTLLLRRPLSTP</sequence>
<evidence type="ECO:0000256" key="1">
    <source>
        <dbReference type="SAM" id="MobiDB-lite"/>
    </source>
</evidence>
<proteinExistence type="predicted"/>
<protein>
    <submittedName>
        <fullName evidence="2">Uncharacterized protein</fullName>
    </submittedName>
</protein>
<name>A0ABN6ZRJ1_9CREN</name>
<dbReference type="EMBL" id="AP028907">
    <property type="protein sequence ID" value="BES81020.1"/>
    <property type="molecule type" value="Genomic_DNA"/>
</dbReference>
<organism evidence="2 3">
    <name type="scientific">Pyrodictium abyssi</name>
    <dbReference type="NCBI Taxonomy" id="54256"/>
    <lineage>
        <taxon>Archaea</taxon>
        <taxon>Thermoproteota</taxon>
        <taxon>Thermoprotei</taxon>
        <taxon>Desulfurococcales</taxon>
        <taxon>Pyrodictiaceae</taxon>
        <taxon>Pyrodictium</taxon>
    </lineage>
</organism>
<evidence type="ECO:0000313" key="2">
    <source>
        <dbReference type="EMBL" id="BES81020.1"/>
    </source>
</evidence>
<evidence type="ECO:0000313" key="3">
    <source>
        <dbReference type="Proteomes" id="UP001341135"/>
    </source>
</evidence>